<organism evidence="4 5">
    <name type="scientific">Micromonospora zhanjiangensis</name>
    <dbReference type="NCBI Taxonomy" id="1522057"/>
    <lineage>
        <taxon>Bacteria</taxon>
        <taxon>Bacillati</taxon>
        <taxon>Actinomycetota</taxon>
        <taxon>Actinomycetes</taxon>
        <taxon>Micromonosporales</taxon>
        <taxon>Micromonosporaceae</taxon>
        <taxon>Micromonospora</taxon>
    </lineage>
</organism>
<dbReference type="PANTHER" id="PTHR43476:SF3">
    <property type="entry name" value="FAD-BINDING MONOOXYGENASE"/>
    <property type="match status" value="1"/>
</dbReference>
<dbReference type="Pfam" id="PF01494">
    <property type="entry name" value="FAD_binding_3"/>
    <property type="match status" value="1"/>
</dbReference>
<evidence type="ECO:0000259" key="3">
    <source>
        <dbReference type="Pfam" id="PF01494"/>
    </source>
</evidence>
<dbReference type="Gene3D" id="3.50.50.60">
    <property type="entry name" value="FAD/NAD(P)-binding domain"/>
    <property type="match status" value="1"/>
</dbReference>
<dbReference type="EMBL" id="JBHSBN010000014">
    <property type="protein sequence ID" value="MFC4108240.1"/>
    <property type="molecule type" value="Genomic_DNA"/>
</dbReference>
<dbReference type="InterPro" id="IPR050631">
    <property type="entry name" value="PheA/TfdB_FAD_monoxygenase"/>
</dbReference>
<evidence type="ECO:0000313" key="5">
    <source>
        <dbReference type="Proteomes" id="UP001595868"/>
    </source>
</evidence>
<feature type="region of interest" description="Disordered" evidence="2">
    <location>
        <begin position="401"/>
        <end position="427"/>
    </location>
</feature>
<accession>A0ABV8KQ35</accession>
<keyword evidence="5" id="KW-1185">Reference proteome</keyword>
<dbReference type="Proteomes" id="UP001595868">
    <property type="component" value="Unassembled WGS sequence"/>
</dbReference>
<evidence type="ECO:0000256" key="2">
    <source>
        <dbReference type="SAM" id="MobiDB-lite"/>
    </source>
</evidence>
<feature type="domain" description="FAD-binding" evidence="3">
    <location>
        <begin position="10"/>
        <end position="350"/>
    </location>
</feature>
<keyword evidence="1" id="KW-0560">Oxidoreductase</keyword>
<dbReference type="InterPro" id="IPR002938">
    <property type="entry name" value="FAD-bd"/>
</dbReference>
<protein>
    <submittedName>
        <fullName evidence="4">FAD-dependent oxidoreductase</fullName>
    </submittedName>
</protein>
<dbReference type="PRINTS" id="PR00420">
    <property type="entry name" value="RNGMNOXGNASE"/>
</dbReference>
<dbReference type="InterPro" id="IPR036188">
    <property type="entry name" value="FAD/NAD-bd_sf"/>
</dbReference>
<dbReference type="SUPFAM" id="SSF51905">
    <property type="entry name" value="FAD/NAD(P)-binding domain"/>
    <property type="match status" value="1"/>
</dbReference>
<sequence length="427" mass="47060">MNVSPGEAQLPVAVVGGGPVGMTAAVALAQQNVPVVLVEAEPVPKTDWRASTFHPPTLELLRELGVVDRMRAEGLPVPRYQFRDRRAGLVAEFDFGVLRDETAYPYRLQLNQQHLVRMLAERLAELPAADLRFGCRAVAVEPERDGVTLTVETGGGTERLRCAYLVGADGAGSTVRGLLDIPFDGFTYPERFLIVSTSVNFRELLPDIADVNYIADPEEWLFLLRTPESWRAVYPVPARQSREQATDRDEMQAHLQGIAAHPPGYPIEDHQLYNVHQRVAATFRLGDCLLIGDAAHINSPLGGVGLNSGIHDAMDLSRRLVRILRHGADPGPELDAFAELRRRVAVEYVQADTRRNTERLNERDEAKRRAHHDELRAVAADPDRSRAWCRRASLLESVHRFGIGEPPAGPGGSPAAAGDRTAEETRA</sequence>
<gene>
    <name evidence="4" type="ORF">ACFOX0_20190</name>
</gene>
<evidence type="ECO:0000313" key="4">
    <source>
        <dbReference type="EMBL" id="MFC4108240.1"/>
    </source>
</evidence>
<comment type="caution">
    <text evidence="4">The sequence shown here is derived from an EMBL/GenBank/DDBJ whole genome shotgun (WGS) entry which is preliminary data.</text>
</comment>
<evidence type="ECO:0000256" key="1">
    <source>
        <dbReference type="ARBA" id="ARBA00023002"/>
    </source>
</evidence>
<reference evidence="5" key="1">
    <citation type="journal article" date="2019" name="Int. J. Syst. Evol. Microbiol.">
        <title>The Global Catalogue of Microorganisms (GCM) 10K type strain sequencing project: providing services to taxonomists for standard genome sequencing and annotation.</title>
        <authorList>
            <consortium name="The Broad Institute Genomics Platform"/>
            <consortium name="The Broad Institute Genome Sequencing Center for Infectious Disease"/>
            <person name="Wu L."/>
            <person name="Ma J."/>
        </authorList>
    </citation>
    <scope>NUCLEOTIDE SEQUENCE [LARGE SCALE GENOMIC DNA]</scope>
    <source>
        <strain evidence="5">2902at01</strain>
    </source>
</reference>
<proteinExistence type="predicted"/>
<dbReference type="Gene3D" id="3.30.70.2450">
    <property type="match status" value="1"/>
</dbReference>
<name>A0ABV8KQ35_9ACTN</name>
<dbReference type="RefSeq" id="WP_377548214.1">
    <property type="nucleotide sequence ID" value="NZ_JBHSBN010000014.1"/>
</dbReference>
<dbReference type="PANTHER" id="PTHR43476">
    <property type="entry name" value="3-(3-HYDROXY-PHENYL)PROPIONATE/3-HYDROXYCINNAMIC ACID HYDROXYLASE"/>
    <property type="match status" value="1"/>
</dbReference>